<evidence type="ECO:0000313" key="2">
    <source>
        <dbReference type="EMBL" id="MBW4359348.1"/>
    </source>
</evidence>
<dbReference type="InterPro" id="IPR041657">
    <property type="entry name" value="HTH_17"/>
</dbReference>
<dbReference type="Pfam" id="PF12728">
    <property type="entry name" value="HTH_17"/>
    <property type="match status" value="1"/>
</dbReference>
<dbReference type="PANTHER" id="PTHR34585">
    <property type="match status" value="1"/>
</dbReference>
<gene>
    <name evidence="2" type="ORF">KZH69_02510</name>
</gene>
<organism evidence="2 3">
    <name type="scientific">Flavobacterium taihuense</name>
    <dbReference type="NCBI Taxonomy" id="2857508"/>
    <lineage>
        <taxon>Bacteria</taxon>
        <taxon>Pseudomonadati</taxon>
        <taxon>Bacteroidota</taxon>
        <taxon>Flavobacteriia</taxon>
        <taxon>Flavobacteriales</taxon>
        <taxon>Flavobacteriaceae</taxon>
        <taxon>Flavobacterium</taxon>
    </lineage>
</organism>
<dbReference type="EMBL" id="JAHWYN010000002">
    <property type="protein sequence ID" value="MBW4359348.1"/>
    <property type="molecule type" value="Genomic_DNA"/>
</dbReference>
<comment type="caution">
    <text evidence="2">The sequence shown here is derived from an EMBL/GenBank/DDBJ whole genome shotgun (WGS) entry which is preliminary data.</text>
</comment>
<proteinExistence type="predicted"/>
<keyword evidence="3" id="KW-1185">Reference proteome</keyword>
<dbReference type="RefSeq" id="WP_219315886.1">
    <property type="nucleotide sequence ID" value="NZ_JAHWYN010000002.1"/>
</dbReference>
<evidence type="ECO:0000313" key="3">
    <source>
        <dbReference type="Proteomes" id="UP000812031"/>
    </source>
</evidence>
<dbReference type="PANTHER" id="PTHR34585:SF22">
    <property type="entry name" value="HELIX-TURN-HELIX DOMAIN-CONTAINING PROTEIN"/>
    <property type="match status" value="1"/>
</dbReference>
<accession>A0ABS6XRP9</accession>
<name>A0ABS6XRP9_9FLAO</name>
<evidence type="ECO:0000259" key="1">
    <source>
        <dbReference type="Pfam" id="PF12728"/>
    </source>
</evidence>
<dbReference type="Proteomes" id="UP000812031">
    <property type="component" value="Unassembled WGS sequence"/>
</dbReference>
<protein>
    <submittedName>
        <fullName evidence="2">Helix-turn-helix domain-containing protein</fullName>
    </submittedName>
</protein>
<reference evidence="2 3" key="1">
    <citation type="submission" date="2021-07" db="EMBL/GenBank/DDBJ databases">
        <title>Flavobacterium sp. nov. isolated from sediment on the Taihu Lake.</title>
        <authorList>
            <person name="Qu J.-H."/>
        </authorList>
    </citation>
    <scope>NUCLEOTIDE SEQUENCE [LARGE SCALE GENOMIC DNA]</scope>
    <source>
        <strain evidence="2 3">NAS39</strain>
    </source>
</reference>
<feature type="domain" description="Helix-turn-helix" evidence="1">
    <location>
        <begin position="37"/>
        <end position="85"/>
    </location>
</feature>
<sequence length="96" mass="10926">MAASIITTEDLYEFKIELLQEIKKMLQSTEPNNNKKWLKSKEVTKLLNISPGTLQNLRINGTLTYTKIGGTLYYDNADIEKCLNTNKVSAQPTLFK</sequence>